<sequence length="59" mass="6478">MSYGRSVGMVAFIEVLGVRGEREVEGVGAGERELEGMGAVHETGDMRWCFTFRCSAHNI</sequence>
<evidence type="ECO:0000313" key="1">
    <source>
        <dbReference type="Proteomes" id="UP000887564"/>
    </source>
</evidence>
<name>A0A914RGY8_PAREQ</name>
<dbReference type="WBParaSite" id="PEQ_0000098701-mRNA-1">
    <property type="protein sequence ID" value="PEQ_0000098701-mRNA-1"/>
    <property type="gene ID" value="PEQ_0000098701"/>
</dbReference>
<accession>A0A914RGY8</accession>
<dbReference type="AlphaFoldDB" id="A0A914RGY8"/>
<keyword evidence="1" id="KW-1185">Reference proteome</keyword>
<protein>
    <submittedName>
        <fullName evidence="2">Uncharacterized protein</fullName>
    </submittedName>
</protein>
<dbReference type="Proteomes" id="UP000887564">
    <property type="component" value="Unplaced"/>
</dbReference>
<reference evidence="2" key="1">
    <citation type="submission" date="2022-11" db="UniProtKB">
        <authorList>
            <consortium name="WormBaseParasite"/>
        </authorList>
    </citation>
    <scope>IDENTIFICATION</scope>
</reference>
<evidence type="ECO:0000313" key="2">
    <source>
        <dbReference type="WBParaSite" id="PEQ_0000098701-mRNA-1"/>
    </source>
</evidence>
<organism evidence="1 2">
    <name type="scientific">Parascaris equorum</name>
    <name type="common">Equine roundworm</name>
    <dbReference type="NCBI Taxonomy" id="6256"/>
    <lineage>
        <taxon>Eukaryota</taxon>
        <taxon>Metazoa</taxon>
        <taxon>Ecdysozoa</taxon>
        <taxon>Nematoda</taxon>
        <taxon>Chromadorea</taxon>
        <taxon>Rhabditida</taxon>
        <taxon>Spirurina</taxon>
        <taxon>Ascaridomorpha</taxon>
        <taxon>Ascaridoidea</taxon>
        <taxon>Ascarididae</taxon>
        <taxon>Parascaris</taxon>
    </lineage>
</organism>
<proteinExistence type="predicted"/>